<dbReference type="PANTHER" id="PTHR33127:SF89">
    <property type="entry name" value="OS06G0135800 PROTEIN"/>
    <property type="match status" value="1"/>
</dbReference>
<dbReference type="eggNOG" id="ENOG502R1MH">
    <property type="taxonomic scope" value="Eukaryota"/>
</dbReference>
<dbReference type="InterPro" id="IPR005174">
    <property type="entry name" value="KIB1-4_b-propeller"/>
</dbReference>
<dbReference type="Proteomes" id="UP000026962">
    <property type="component" value="Chromosome 6"/>
</dbReference>
<sequence>MSPSTSRRPSPFLVLCTDADGERPATTLYNVANGVHRPCDIDDELLRTKRSWVTSHGGSWVLTWDSATLATFLWNPHAAAGETNVVLPSFGRAPPDIEACCALSTGEPAGDGGGFSVAMVEVDSNVLWYCHAGATSSSSWAKHEYDIGDGRTICSFTPCSGKLYYLIMPGMSYGVLEFSPEPVFTTVPAKPIRLFATPDCMLVFSAFPVAVNGKLYVVFIFRGEDGNTDLDVDIYRVDLEKRKHVRIRSIGDRAIFVGGGRNHMEAAGWCRASRHGLLPNSIYWVSQFDHQLHVYDLGERTEEIRYLRKGIDRPPSPSTVDTAQQARMAGGACPNDGRATFVISPAAACGFHRKVARVAGSQVSTQLLPCEVTQLRLVRRSSSSMSQGRCTPLATLYSVVVGRSPSALKTTNGDGAADGRRLVDGDMYAATLYGVSDGEHRPCEADELRHNRCWATSNGWVLCCDPVTLTTFLWNPQEATGGDGGGGGGKIALPPFTQPPPPANSHYVLWYCHVGGGGGGSSSSSPSPAAGWMRHEYDVGGTDVRLIGGYRFVWWSISGLTACRGRFYYFHTVTVLAMNMAEKVAAGETMSKASVYTLEIDGELYMVYIFFHGDDDNHVVNVGVYRMDFRKRRAVRVRSVGDRAIIAGSNIGGWCPAGGETGLRPNCVYWTSPYNKCLQAQLAFVIAGRSVKHPDFAASYA</sequence>
<feature type="domain" description="KIB1-4 beta-propeller" evidence="1">
    <location>
        <begin position="437"/>
        <end position="672"/>
    </location>
</feature>
<dbReference type="Gramene" id="OPUNC06G02080.1">
    <property type="protein sequence ID" value="OPUNC06G02080.1"/>
    <property type="gene ID" value="OPUNC06G02080"/>
</dbReference>
<dbReference type="AlphaFoldDB" id="A0A0E0L7G4"/>
<reference evidence="2" key="2">
    <citation type="submission" date="2018-05" db="EMBL/GenBank/DDBJ databases">
        <title>OpunRS2 (Oryza punctata Reference Sequence Version 2).</title>
        <authorList>
            <person name="Zhang J."/>
            <person name="Kudrna D."/>
            <person name="Lee S."/>
            <person name="Talag J."/>
            <person name="Welchert J."/>
            <person name="Wing R.A."/>
        </authorList>
    </citation>
    <scope>NUCLEOTIDE SEQUENCE [LARGE SCALE GENOMIC DNA]</scope>
</reference>
<dbReference type="EnsemblPlants" id="OPUNC06G02080.1">
    <property type="protein sequence ID" value="OPUNC06G02080.1"/>
    <property type="gene ID" value="OPUNC06G02080"/>
</dbReference>
<reference evidence="2" key="1">
    <citation type="submission" date="2015-04" db="UniProtKB">
        <authorList>
            <consortium name="EnsemblPlants"/>
        </authorList>
    </citation>
    <scope>IDENTIFICATION</scope>
</reference>
<dbReference type="Pfam" id="PF03478">
    <property type="entry name" value="Beta-prop_KIB1-4"/>
    <property type="match status" value="2"/>
</dbReference>
<feature type="domain" description="KIB1-4 beta-propeller" evidence="1">
    <location>
        <begin position="48"/>
        <end position="296"/>
    </location>
</feature>
<proteinExistence type="predicted"/>
<name>A0A0E0L7G4_ORYPU</name>
<keyword evidence="3" id="KW-1185">Reference proteome</keyword>
<dbReference type="HOGENOM" id="CLU_005706_0_0_1"/>
<evidence type="ECO:0000313" key="2">
    <source>
        <dbReference type="EnsemblPlants" id="OPUNC06G02080.1"/>
    </source>
</evidence>
<evidence type="ECO:0000259" key="1">
    <source>
        <dbReference type="Pfam" id="PF03478"/>
    </source>
</evidence>
<organism evidence="2">
    <name type="scientific">Oryza punctata</name>
    <name type="common">Red rice</name>
    <dbReference type="NCBI Taxonomy" id="4537"/>
    <lineage>
        <taxon>Eukaryota</taxon>
        <taxon>Viridiplantae</taxon>
        <taxon>Streptophyta</taxon>
        <taxon>Embryophyta</taxon>
        <taxon>Tracheophyta</taxon>
        <taxon>Spermatophyta</taxon>
        <taxon>Magnoliopsida</taxon>
        <taxon>Liliopsida</taxon>
        <taxon>Poales</taxon>
        <taxon>Poaceae</taxon>
        <taxon>BOP clade</taxon>
        <taxon>Oryzoideae</taxon>
        <taxon>Oryzeae</taxon>
        <taxon>Oryzinae</taxon>
        <taxon>Oryza</taxon>
    </lineage>
</organism>
<dbReference type="PANTHER" id="PTHR33127">
    <property type="entry name" value="TRANSMEMBRANE PROTEIN"/>
    <property type="match status" value="1"/>
</dbReference>
<accession>A0A0E0L7G4</accession>
<protein>
    <recommendedName>
        <fullName evidence="1">KIB1-4 beta-propeller domain-containing protein</fullName>
    </recommendedName>
</protein>
<evidence type="ECO:0000313" key="3">
    <source>
        <dbReference type="Proteomes" id="UP000026962"/>
    </source>
</evidence>